<evidence type="ECO:0008006" key="4">
    <source>
        <dbReference type="Google" id="ProtNLM"/>
    </source>
</evidence>
<gene>
    <name evidence="2" type="ORF">TNIN_284361</name>
</gene>
<accession>A0A8X6YH26</accession>
<dbReference type="Gene3D" id="2.10.80.10">
    <property type="entry name" value="Lipase, subunit A"/>
    <property type="match status" value="1"/>
</dbReference>
<sequence>MKCLLLAALVVLVVVEVTAPFPPLLSRGKKCSTSEDCDDDECCIGGYFGKGRCRELGAEGKKNPIYTKLVYSFACSLENDLSDGKYSHSCPCEEGLVCHPEKSKKYPWGQMLINLRCIHPSSTTAEPEVETEALEPEAEG</sequence>
<dbReference type="EMBL" id="BMAV01019137">
    <property type="protein sequence ID" value="GFY71877.1"/>
    <property type="molecule type" value="Genomic_DNA"/>
</dbReference>
<feature type="signal peptide" evidence="1">
    <location>
        <begin position="1"/>
        <end position="20"/>
    </location>
</feature>
<evidence type="ECO:0000313" key="2">
    <source>
        <dbReference type="EMBL" id="GFY71877.1"/>
    </source>
</evidence>
<feature type="chain" id="PRO_5036496876" description="Prokineticin domain-containing protein" evidence="1">
    <location>
        <begin position="21"/>
        <end position="140"/>
    </location>
</feature>
<reference evidence="2" key="1">
    <citation type="submission" date="2020-08" db="EMBL/GenBank/DDBJ databases">
        <title>Multicomponent nature underlies the extraordinary mechanical properties of spider dragline silk.</title>
        <authorList>
            <person name="Kono N."/>
            <person name="Nakamura H."/>
            <person name="Mori M."/>
            <person name="Yoshida Y."/>
            <person name="Ohtoshi R."/>
            <person name="Malay A.D."/>
            <person name="Moran D.A.P."/>
            <person name="Tomita M."/>
            <person name="Numata K."/>
            <person name="Arakawa K."/>
        </authorList>
    </citation>
    <scope>NUCLEOTIDE SEQUENCE</scope>
</reference>
<evidence type="ECO:0000313" key="3">
    <source>
        <dbReference type="Proteomes" id="UP000886998"/>
    </source>
</evidence>
<dbReference type="Proteomes" id="UP000886998">
    <property type="component" value="Unassembled WGS sequence"/>
</dbReference>
<proteinExistence type="predicted"/>
<dbReference type="AlphaFoldDB" id="A0A8X6YH26"/>
<comment type="caution">
    <text evidence="2">The sequence shown here is derived from an EMBL/GenBank/DDBJ whole genome shotgun (WGS) entry which is preliminary data.</text>
</comment>
<name>A0A8X6YH26_9ARAC</name>
<keyword evidence="1" id="KW-0732">Signal</keyword>
<protein>
    <recommendedName>
        <fullName evidence="4">Prokineticin domain-containing protein</fullName>
    </recommendedName>
</protein>
<organism evidence="2 3">
    <name type="scientific">Trichonephila inaurata madagascariensis</name>
    <dbReference type="NCBI Taxonomy" id="2747483"/>
    <lineage>
        <taxon>Eukaryota</taxon>
        <taxon>Metazoa</taxon>
        <taxon>Ecdysozoa</taxon>
        <taxon>Arthropoda</taxon>
        <taxon>Chelicerata</taxon>
        <taxon>Arachnida</taxon>
        <taxon>Araneae</taxon>
        <taxon>Araneomorphae</taxon>
        <taxon>Entelegynae</taxon>
        <taxon>Araneoidea</taxon>
        <taxon>Nephilidae</taxon>
        <taxon>Trichonephila</taxon>
        <taxon>Trichonephila inaurata</taxon>
    </lineage>
</organism>
<keyword evidence="3" id="KW-1185">Reference proteome</keyword>
<evidence type="ECO:0000256" key="1">
    <source>
        <dbReference type="SAM" id="SignalP"/>
    </source>
</evidence>